<accession>A0ABV3YZ99</accession>
<feature type="domain" description="Cytochrome c" evidence="8">
    <location>
        <begin position="22"/>
        <end position="102"/>
    </location>
</feature>
<dbReference type="RefSeq" id="WP_369289593.1">
    <property type="nucleotide sequence ID" value="NZ_JBFTEG010000037.1"/>
</dbReference>
<keyword evidence="4" id="KW-0249">Electron transport</keyword>
<dbReference type="PRINTS" id="PR00605">
    <property type="entry name" value="CYTCHROMECIC"/>
</dbReference>
<dbReference type="InterPro" id="IPR009056">
    <property type="entry name" value="Cyt_c-like_dom"/>
</dbReference>
<keyword evidence="2 6" id="KW-0349">Heme</keyword>
<comment type="caution">
    <text evidence="9">The sequence shown here is derived from an EMBL/GenBank/DDBJ whole genome shotgun (WGS) entry which is preliminary data.</text>
</comment>
<evidence type="ECO:0000256" key="6">
    <source>
        <dbReference type="PROSITE-ProRule" id="PRU00433"/>
    </source>
</evidence>
<keyword evidence="3 6" id="KW-0479">Metal-binding</keyword>
<dbReference type="Gene3D" id="1.10.760.10">
    <property type="entry name" value="Cytochrome c-like domain"/>
    <property type="match status" value="1"/>
</dbReference>
<evidence type="ECO:0000313" key="9">
    <source>
        <dbReference type="EMBL" id="MEX6504670.1"/>
    </source>
</evidence>
<evidence type="ECO:0000256" key="4">
    <source>
        <dbReference type="ARBA" id="ARBA00022982"/>
    </source>
</evidence>
<dbReference type="InterPro" id="IPR008168">
    <property type="entry name" value="Cyt_C_IC"/>
</dbReference>
<keyword evidence="10" id="KW-1185">Reference proteome</keyword>
<evidence type="ECO:0000256" key="7">
    <source>
        <dbReference type="SAM" id="SignalP"/>
    </source>
</evidence>
<keyword evidence="1" id="KW-0813">Transport</keyword>
<gene>
    <name evidence="9" type="ORF">AB5S05_21725</name>
</gene>
<feature type="chain" id="PRO_5045611566" evidence="7">
    <location>
        <begin position="20"/>
        <end position="104"/>
    </location>
</feature>
<dbReference type="Pfam" id="PF13442">
    <property type="entry name" value="Cytochrome_CBB3"/>
    <property type="match status" value="1"/>
</dbReference>
<dbReference type="PROSITE" id="PS51007">
    <property type="entry name" value="CYTC"/>
    <property type="match status" value="1"/>
</dbReference>
<name>A0ABV3YZ99_9PSED</name>
<dbReference type="EMBL" id="JBFTEG010000037">
    <property type="protein sequence ID" value="MEX6504670.1"/>
    <property type="molecule type" value="Genomic_DNA"/>
</dbReference>
<keyword evidence="7" id="KW-0732">Signal</keyword>
<evidence type="ECO:0000256" key="2">
    <source>
        <dbReference type="ARBA" id="ARBA00022617"/>
    </source>
</evidence>
<proteinExistence type="predicted"/>
<reference evidence="9 10" key="1">
    <citation type="submission" date="2024-07" db="EMBL/GenBank/DDBJ databases">
        <authorList>
            <person name="Li M."/>
        </authorList>
    </citation>
    <scope>NUCLEOTIDE SEQUENCE [LARGE SCALE GENOMIC DNA]</scope>
    <source>
        <strain evidence="9 10">25A3E</strain>
    </source>
</reference>
<feature type="signal peptide" evidence="7">
    <location>
        <begin position="1"/>
        <end position="19"/>
    </location>
</feature>
<evidence type="ECO:0000256" key="5">
    <source>
        <dbReference type="ARBA" id="ARBA00023004"/>
    </source>
</evidence>
<evidence type="ECO:0000256" key="3">
    <source>
        <dbReference type="ARBA" id="ARBA00022723"/>
    </source>
</evidence>
<dbReference type="SUPFAM" id="SSF46626">
    <property type="entry name" value="Cytochrome c"/>
    <property type="match status" value="1"/>
</dbReference>
<evidence type="ECO:0000313" key="10">
    <source>
        <dbReference type="Proteomes" id="UP001560296"/>
    </source>
</evidence>
<keyword evidence="5 6" id="KW-0408">Iron</keyword>
<evidence type="ECO:0000259" key="8">
    <source>
        <dbReference type="PROSITE" id="PS51007"/>
    </source>
</evidence>
<dbReference type="InterPro" id="IPR036909">
    <property type="entry name" value="Cyt_c-like_dom_sf"/>
</dbReference>
<evidence type="ECO:0000256" key="1">
    <source>
        <dbReference type="ARBA" id="ARBA00022448"/>
    </source>
</evidence>
<protein>
    <submittedName>
        <fullName evidence="9">Cytochrome c</fullName>
    </submittedName>
</protein>
<organism evidence="9 10">
    <name type="scientific">Pseudomonas zhanjiangensis</name>
    <dbReference type="NCBI Taxonomy" id="3239015"/>
    <lineage>
        <taxon>Bacteria</taxon>
        <taxon>Pseudomonadati</taxon>
        <taxon>Pseudomonadota</taxon>
        <taxon>Gammaproteobacteria</taxon>
        <taxon>Pseudomonadales</taxon>
        <taxon>Pseudomonadaceae</taxon>
        <taxon>Pseudomonas</taxon>
    </lineage>
</organism>
<sequence>MRRLLPALLGLLVASVAQAGDARFELGRQVFREQAQPACSLCHSLRAADASGEIGPDLDQLKPDAARVAAAVRGGVGVMPSFAVTLSAEQIEAVAEYVARVAGN</sequence>
<dbReference type="Proteomes" id="UP001560296">
    <property type="component" value="Unassembled WGS sequence"/>
</dbReference>